<evidence type="ECO:0000256" key="8">
    <source>
        <dbReference type="ARBA" id="ARBA00023004"/>
    </source>
</evidence>
<dbReference type="NCBIfam" id="TIGR01783">
    <property type="entry name" value="TonB-siderophor"/>
    <property type="match status" value="1"/>
</dbReference>
<dbReference type="PROSITE" id="PS01156">
    <property type="entry name" value="TONB_DEPENDENT_REC_2"/>
    <property type="match status" value="1"/>
</dbReference>
<dbReference type="InterPro" id="IPR039426">
    <property type="entry name" value="TonB-dep_rcpt-like"/>
</dbReference>
<keyword evidence="5" id="KW-0410">Iron transport</keyword>
<keyword evidence="11 14" id="KW-0472">Membrane</keyword>
<dbReference type="SMART" id="SM00965">
    <property type="entry name" value="STN"/>
    <property type="match status" value="1"/>
</dbReference>
<evidence type="ECO:0000256" key="7">
    <source>
        <dbReference type="ARBA" id="ARBA00022729"/>
    </source>
</evidence>
<evidence type="ECO:0000256" key="10">
    <source>
        <dbReference type="ARBA" id="ARBA00023077"/>
    </source>
</evidence>
<comment type="subcellular location">
    <subcellularLocation>
        <location evidence="1 14">Cell outer membrane</location>
        <topology evidence="1 14">Multi-pass membrane protein</topology>
    </subcellularLocation>
</comment>
<keyword evidence="4 14" id="KW-1134">Transmembrane beta strand</keyword>
<dbReference type="FunFam" id="2.170.130.10:FF:000010">
    <property type="entry name" value="Ferripyoverdine receptor"/>
    <property type="match status" value="1"/>
</dbReference>
<keyword evidence="6 14" id="KW-0812">Transmembrane</keyword>
<accession>A0A1I1WWW0</accession>
<dbReference type="InterPro" id="IPR036942">
    <property type="entry name" value="Beta-barrel_TonB_sf"/>
</dbReference>
<evidence type="ECO:0000256" key="11">
    <source>
        <dbReference type="ARBA" id="ARBA00023136"/>
    </source>
</evidence>
<keyword evidence="21" id="KW-1185">Reference proteome</keyword>
<organism evidence="20 21">
    <name type="scientific">Paracidovorax konjaci</name>
    <dbReference type="NCBI Taxonomy" id="32040"/>
    <lineage>
        <taxon>Bacteria</taxon>
        <taxon>Pseudomonadati</taxon>
        <taxon>Pseudomonadota</taxon>
        <taxon>Betaproteobacteria</taxon>
        <taxon>Burkholderiales</taxon>
        <taxon>Comamonadaceae</taxon>
        <taxon>Paracidovorax</taxon>
    </lineage>
</organism>
<protein>
    <submittedName>
        <fullName evidence="20">Outer-membrane receptor for ferric coprogen and ferric-rhodotorulic acid</fullName>
    </submittedName>
</protein>
<keyword evidence="9" id="KW-0406">Ion transport</keyword>
<evidence type="ECO:0000256" key="15">
    <source>
        <dbReference type="PROSITE-ProRule" id="PRU10144"/>
    </source>
</evidence>
<feature type="domain" description="Secretin/TonB short N-terminal" evidence="19">
    <location>
        <begin position="81"/>
        <end position="132"/>
    </location>
</feature>
<evidence type="ECO:0000256" key="17">
    <source>
        <dbReference type="SAM" id="MobiDB-lite"/>
    </source>
</evidence>
<evidence type="ECO:0000256" key="4">
    <source>
        <dbReference type="ARBA" id="ARBA00022452"/>
    </source>
</evidence>
<dbReference type="InterPro" id="IPR012910">
    <property type="entry name" value="Plug_dom"/>
</dbReference>
<dbReference type="STRING" id="32040.SAMN04489710_11166"/>
<dbReference type="InterPro" id="IPR010917">
    <property type="entry name" value="TonB_rcpt_CS"/>
</dbReference>
<dbReference type="Gene3D" id="2.40.170.20">
    <property type="entry name" value="TonB-dependent receptor, beta-barrel domain"/>
    <property type="match status" value="1"/>
</dbReference>
<dbReference type="InterPro" id="IPR011662">
    <property type="entry name" value="Secretin/TonB_short_N"/>
</dbReference>
<evidence type="ECO:0000256" key="2">
    <source>
        <dbReference type="ARBA" id="ARBA00009810"/>
    </source>
</evidence>
<dbReference type="InterPro" id="IPR010105">
    <property type="entry name" value="TonB_sidphr_rcpt"/>
</dbReference>
<dbReference type="RefSeq" id="WP_092954352.1">
    <property type="nucleotide sequence ID" value="NZ_FOMQ01000011.1"/>
</dbReference>
<dbReference type="Pfam" id="PF07660">
    <property type="entry name" value="STN"/>
    <property type="match status" value="1"/>
</dbReference>
<dbReference type="InterPro" id="IPR037066">
    <property type="entry name" value="Plug_dom_sf"/>
</dbReference>
<dbReference type="AlphaFoldDB" id="A0A1I1WWW0"/>
<name>A0A1I1WWW0_9BURK</name>
<dbReference type="CDD" id="cd01347">
    <property type="entry name" value="ligand_gated_channel"/>
    <property type="match status" value="1"/>
</dbReference>
<evidence type="ECO:0000313" key="20">
    <source>
        <dbReference type="EMBL" id="SFD99606.1"/>
    </source>
</evidence>
<dbReference type="EMBL" id="FOMQ01000011">
    <property type="protein sequence ID" value="SFD99606.1"/>
    <property type="molecule type" value="Genomic_DNA"/>
</dbReference>
<evidence type="ECO:0000256" key="5">
    <source>
        <dbReference type="ARBA" id="ARBA00022496"/>
    </source>
</evidence>
<comment type="similarity">
    <text evidence="2 14 16">Belongs to the TonB-dependent receptor family.</text>
</comment>
<dbReference type="OrthoDB" id="174652at2"/>
<evidence type="ECO:0000256" key="13">
    <source>
        <dbReference type="ARBA" id="ARBA00023237"/>
    </source>
</evidence>
<gene>
    <name evidence="20" type="ORF">SAMN04489710_11166</name>
</gene>
<feature type="region of interest" description="Disordered" evidence="17">
    <location>
        <begin position="1"/>
        <end position="22"/>
    </location>
</feature>
<evidence type="ECO:0000256" key="3">
    <source>
        <dbReference type="ARBA" id="ARBA00022448"/>
    </source>
</evidence>
<dbReference type="PROSITE" id="PS52016">
    <property type="entry name" value="TONB_DEPENDENT_REC_3"/>
    <property type="match status" value="1"/>
</dbReference>
<dbReference type="GO" id="GO:0038023">
    <property type="term" value="F:signaling receptor activity"/>
    <property type="evidence" value="ECO:0007669"/>
    <property type="project" value="InterPro"/>
</dbReference>
<proteinExistence type="inferred from homology"/>
<dbReference type="Proteomes" id="UP000199517">
    <property type="component" value="Unassembled WGS sequence"/>
</dbReference>
<feature type="short sequence motif" description="TonB C-terminal box" evidence="15">
    <location>
        <begin position="833"/>
        <end position="850"/>
    </location>
</feature>
<keyword evidence="7 18" id="KW-0732">Signal</keyword>
<keyword evidence="13 14" id="KW-0998">Cell outer membrane</keyword>
<keyword evidence="8" id="KW-0408">Iron</keyword>
<dbReference type="Gene3D" id="2.170.130.10">
    <property type="entry name" value="TonB-dependent receptor, plug domain"/>
    <property type="match status" value="1"/>
</dbReference>
<evidence type="ECO:0000256" key="16">
    <source>
        <dbReference type="RuleBase" id="RU003357"/>
    </source>
</evidence>
<evidence type="ECO:0000259" key="19">
    <source>
        <dbReference type="SMART" id="SM00965"/>
    </source>
</evidence>
<evidence type="ECO:0000256" key="1">
    <source>
        <dbReference type="ARBA" id="ARBA00004571"/>
    </source>
</evidence>
<evidence type="ECO:0000256" key="9">
    <source>
        <dbReference type="ARBA" id="ARBA00023065"/>
    </source>
</evidence>
<dbReference type="GO" id="GO:0015891">
    <property type="term" value="P:siderophore transport"/>
    <property type="evidence" value="ECO:0007669"/>
    <property type="project" value="InterPro"/>
</dbReference>
<dbReference type="GO" id="GO:0015344">
    <property type="term" value="F:siderophore uptake transmembrane transporter activity"/>
    <property type="evidence" value="ECO:0007669"/>
    <property type="project" value="TreeGrafter"/>
</dbReference>
<keyword evidence="10 16" id="KW-0798">TonB box</keyword>
<feature type="chain" id="PRO_5011744324" evidence="18">
    <location>
        <begin position="49"/>
        <end position="850"/>
    </location>
</feature>
<reference evidence="21" key="1">
    <citation type="submission" date="2016-10" db="EMBL/GenBank/DDBJ databases">
        <authorList>
            <person name="Varghese N."/>
            <person name="Submissions S."/>
        </authorList>
    </citation>
    <scope>NUCLEOTIDE SEQUENCE [LARGE SCALE GENOMIC DNA]</scope>
    <source>
        <strain evidence="21">DSM 7481</strain>
    </source>
</reference>
<dbReference type="Pfam" id="PF00593">
    <property type="entry name" value="TonB_dep_Rec_b-barrel"/>
    <property type="match status" value="1"/>
</dbReference>
<keyword evidence="3 14" id="KW-0813">Transport</keyword>
<dbReference type="PANTHER" id="PTHR32552:SF74">
    <property type="entry name" value="HYDROXAMATE SIDEROPHORE RECEPTOR FHUE"/>
    <property type="match status" value="1"/>
</dbReference>
<evidence type="ECO:0000256" key="18">
    <source>
        <dbReference type="SAM" id="SignalP"/>
    </source>
</evidence>
<dbReference type="Gene3D" id="3.55.50.30">
    <property type="match status" value="1"/>
</dbReference>
<dbReference type="InterPro" id="IPR006311">
    <property type="entry name" value="TAT_signal"/>
</dbReference>
<dbReference type="Pfam" id="PF07715">
    <property type="entry name" value="Plug"/>
    <property type="match status" value="1"/>
</dbReference>
<feature type="region of interest" description="Disordered" evidence="17">
    <location>
        <begin position="532"/>
        <end position="553"/>
    </location>
</feature>
<evidence type="ECO:0000256" key="6">
    <source>
        <dbReference type="ARBA" id="ARBA00022692"/>
    </source>
</evidence>
<dbReference type="SUPFAM" id="SSF56935">
    <property type="entry name" value="Porins"/>
    <property type="match status" value="1"/>
</dbReference>
<dbReference type="PANTHER" id="PTHR32552">
    <property type="entry name" value="FERRICHROME IRON RECEPTOR-RELATED"/>
    <property type="match status" value="1"/>
</dbReference>
<dbReference type="PROSITE" id="PS51318">
    <property type="entry name" value="TAT"/>
    <property type="match status" value="1"/>
</dbReference>
<evidence type="ECO:0000313" key="21">
    <source>
        <dbReference type="Proteomes" id="UP000199517"/>
    </source>
</evidence>
<dbReference type="GO" id="GO:0009279">
    <property type="term" value="C:cell outer membrane"/>
    <property type="evidence" value="ECO:0007669"/>
    <property type="project" value="UniProtKB-SubCell"/>
</dbReference>
<feature type="signal peptide" evidence="18">
    <location>
        <begin position="1"/>
        <end position="48"/>
    </location>
</feature>
<sequence>MPRPTRRRAAFAPAPAVPAPHPPRAGRAALLRCAAAALIALPAAPALPAPAAEAARESVAFSVPAGPLAQVVAQTAHAAGVTISFDAAPLAALRSPGLQGRYSVDAGFARVLEGSGLQAVRGAQGTYTLRALAPVRGALAPDATGAAATLSTVTVSAPAPGAAGTTAATEHSGSYAAAAVALFPGLQAARGIPQPVAVATRQLMDDRALRDLHDVLRQTPGIAVDYTDSERVTYWSRGHQIDMLQVDGLPLSQNASASVFIQPDAAALDRVEVLRGAAGMLRGAGNPSATVNLVRKRPTADFQASAELSLGSWDRQRLQADVSGPLGASGAVRGRVVAVADDRHFFQQARSEQRQGLYGVLEADLAPGTTFTASLQHTALDATGAWGGLPANTDGSPLHLPRGTYLGTGWNRWDRHNQQAFAELSHRWSNGWNARLAAAHTRLRTDGFKQTSFSSASATDPYLVNVSTSIYGGDASTQNAIALAASGPFELLGRQHTLALGADTLRLRTDGPSGRWGVGPLTGIDLRGWDPAASYPEPADDGTGNPFTAQASRTRQHGAYAMARLSLADPLTAILGTRLTWWTHALPADPAARYGVSRKATPYAGLVADFADGVSAYASYSEIFAPQNDRDASGRAIAPVRGEDFEAGLKGEFLGGRLQATLSAFRIHQVGRAEEDTGAGSTCVPASGTSVCYRAGGRSRSEGWELEVAGEPAPRWQLVAGYTQTRTRILRGTDPAVAGQPLRSVDPRHALRVFATHRLQGPLRGWTVGGGARIQSDAYASVGSAIARQGGHAVFDAMLAWRIDRTYAVQLNVNNLLDKTYYAKFSPNSTYFNNYYGDPRNVGLSLRATF</sequence>
<dbReference type="InterPro" id="IPR000531">
    <property type="entry name" value="Beta-barrel_TonB"/>
</dbReference>
<evidence type="ECO:0000256" key="12">
    <source>
        <dbReference type="ARBA" id="ARBA00023170"/>
    </source>
</evidence>
<keyword evidence="12 20" id="KW-0675">Receptor</keyword>
<evidence type="ECO:0000256" key="14">
    <source>
        <dbReference type="PROSITE-ProRule" id="PRU01360"/>
    </source>
</evidence>